<evidence type="ECO:0000256" key="1">
    <source>
        <dbReference type="ARBA" id="ARBA00006139"/>
    </source>
</evidence>
<feature type="transmembrane region" description="Helical" evidence="9">
    <location>
        <begin position="59"/>
        <end position="76"/>
    </location>
</feature>
<gene>
    <name evidence="9" type="primary">lspA</name>
    <name evidence="12" type="ORF">SAMN04488569_102414</name>
</gene>
<evidence type="ECO:0000256" key="2">
    <source>
        <dbReference type="ARBA" id="ARBA00022475"/>
    </source>
</evidence>
<comment type="similarity">
    <text evidence="1 9 11">Belongs to the peptidase A8 family.</text>
</comment>
<comment type="function">
    <text evidence="9 10">This protein specifically catalyzes the removal of signal peptides from prolipoproteins.</text>
</comment>
<reference evidence="13" key="1">
    <citation type="submission" date="2016-10" db="EMBL/GenBank/DDBJ databases">
        <authorList>
            <person name="Varghese N."/>
            <person name="Submissions S."/>
        </authorList>
    </citation>
    <scope>NUCLEOTIDE SEQUENCE [LARGE SCALE GENOMIC DNA]</scope>
    <source>
        <strain evidence="13">DSM 16108</strain>
    </source>
</reference>
<dbReference type="GO" id="GO:0005886">
    <property type="term" value="C:plasma membrane"/>
    <property type="evidence" value="ECO:0007669"/>
    <property type="project" value="UniProtKB-SubCell"/>
</dbReference>
<keyword evidence="2 9" id="KW-1003">Cell membrane</keyword>
<dbReference type="AlphaFoldDB" id="A0A1I3YS40"/>
<dbReference type="EMBL" id="FOSJ01000024">
    <property type="protein sequence ID" value="SFK34036.1"/>
    <property type="molecule type" value="Genomic_DNA"/>
</dbReference>
<keyword evidence="3 9" id="KW-0645">Protease</keyword>
<evidence type="ECO:0000256" key="4">
    <source>
        <dbReference type="ARBA" id="ARBA00022692"/>
    </source>
</evidence>
<dbReference type="Proteomes" id="UP000199589">
    <property type="component" value="Unassembled WGS sequence"/>
</dbReference>
<evidence type="ECO:0000256" key="9">
    <source>
        <dbReference type="HAMAP-Rule" id="MF_00161"/>
    </source>
</evidence>
<sequence>MVIYYIIAAIFICIDQLVKYLTVQNIPLRETVEVIPNVLSLTYHQNTGAAWSILEGQMWFFYIVTLIVVGVILYYLHTQGRQSKLFSTALSFLLAGAVGNLIDRLFHQFVVDMFQLEFIQFPIFNVADSALTIGVALMILYLIIDEIKLYKQKKAADK</sequence>
<dbReference type="UniPathway" id="UPA00665"/>
<dbReference type="PRINTS" id="PR00781">
    <property type="entry name" value="LIPOSIGPTASE"/>
</dbReference>
<dbReference type="OrthoDB" id="9810259at2"/>
<comment type="pathway">
    <text evidence="9">Protein modification; lipoprotein biosynthesis (signal peptide cleavage).</text>
</comment>
<dbReference type="RefSeq" id="WP_072694929.1">
    <property type="nucleotide sequence ID" value="NZ_FOSJ01000024.1"/>
</dbReference>
<evidence type="ECO:0000313" key="13">
    <source>
        <dbReference type="Proteomes" id="UP000199589"/>
    </source>
</evidence>
<evidence type="ECO:0000256" key="8">
    <source>
        <dbReference type="ARBA" id="ARBA00023136"/>
    </source>
</evidence>
<dbReference type="PANTHER" id="PTHR33695">
    <property type="entry name" value="LIPOPROTEIN SIGNAL PEPTIDASE"/>
    <property type="match status" value="1"/>
</dbReference>
<evidence type="ECO:0000256" key="10">
    <source>
        <dbReference type="RuleBase" id="RU000594"/>
    </source>
</evidence>
<evidence type="ECO:0000313" key="12">
    <source>
        <dbReference type="EMBL" id="SFK34036.1"/>
    </source>
</evidence>
<dbReference type="GO" id="GO:0006508">
    <property type="term" value="P:proteolysis"/>
    <property type="evidence" value="ECO:0007669"/>
    <property type="project" value="UniProtKB-KW"/>
</dbReference>
<evidence type="ECO:0000256" key="7">
    <source>
        <dbReference type="ARBA" id="ARBA00022989"/>
    </source>
</evidence>
<feature type="active site" evidence="9">
    <location>
        <position position="112"/>
    </location>
</feature>
<dbReference type="PROSITE" id="PS00855">
    <property type="entry name" value="SPASE_II"/>
    <property type="match status" value="1"/>
</dbReference>
<feature type="transmembrane region" description="Helical" evidence="9">
    <location>
        <begin position="122"/>
        <end position="144"/>
    </location>
</feature>
<keyword evidence="5 9" id="KW-0064">Aspartyl protease</keyword>
<dbReference type="PANTHER" id="PTHR33695:SF1">
    <property type="entry name" value="LIPOPROTEIN SIGNAL PEPTIDASE"/>
    <property type="match status" value="1"/>
</dbReference>
<name>A0A1I3YS40_9LACT</name>
<organism evidence="12 13">
    <name type="scientific">Marinilactibacillus piezotolerans</name>
    <dbReference type="NCBI Taxonomy" id="258723"/>
    <lineage>
        <taxon>Bacteria</taxon>
        <taxon>Bacillati</taxon>
        <taxon>Bacillota</taxon>
        <taxon>Bacilli</taxon>
        <taxon>Lactobacillales</taxon>
        <taxon>Carnobacteriaceae</taxon>
        <taxon>Marinilactibacillus</taxon>
    </lineage>
</organism>
<comment type="subcellular location">
    <subcellularLocation>
        <location evidence="9">Cell membrane</location>
        <topology evidence="9">Multi-pass membrane protein</topology>
    </subcellularLocation>
</comment>
<dbReference type="InterPro" id="IPR001872">
    <property type="entry name" value="Peptidase_A8"/>
</dbReference>
<evidence type="ECO:0000256" key="5">
    <source>
        <dbReference type="ARBA" id="ARBA00022750"/>
    </source>
</evidence>
<keyword evidence="7 9" id="KW-1133">Transmembrane helix</keyword>
<keyword evidence="6 9" id="KW-0378">Hydrolase</keyword>
<comment type="catalytic activity">
    <reaction evidence="9 10">
        <text>Release of signal peptides from bacterial membrane prolipoproteins. Hydrolyzes -Xaa-Yaa-Zaa-|-(S,diacylglyceryl)Cys-, in which Xaa is hydrophobic (preferably Leu), and Yaa (Ala or Ser) and Zaa (Gly or Ala) have small, neutral side chains.</text>
        <dbReference type="EC" id="3.4.23.36"/>
    </reaction>
</comment>
<evidence type="ECO:0000256" key="3">
    <source>
        <dbReference type="ARBA" id="ARBA00022670"/>
    </source>
</evidence>
<keyword evidence="13" id="KW-1185">Reference proteome</keyword>
<keyword evidence="4 9" id="KW-0812">Transmembrane</keyword>
<evidence type="ECO:0000256" key="6">
    <source>
        <dbReference type="ARBA" id="ARBA00022801"/>
    </source>
</evidence>
<accession>A0A1I3YS40</accession>
<dbReference type="NCBIfam" id="TIGR00077">
    <property type="entry name" value="lspA"/>
    <property type="match status" value="1"/>
</dbReference>
<evidence type="ECO:0000256" key="11">
    <source>
        <dbReference type="RuleBase" id="RU004181"/>
    </source>
</evidence>
<feature type="active site" evidence="9">
    <location>
        <position position="128"/>
    </location>
</feature>
<proteinExistence type="inferred from homology"/>
<dbReference type="Pfam" id="PF01252">
    <property type="entry name" value="Peptidase_A8"/>
    <property type="match status" value="1"/>
</dbReference>
<dbReference type="HAMAP" id="MF_00161">
    <property type="entry name" value="LspA"/>
    <property type="match status" value="1"/>
</dbReference>
<keyword evidence="8 9" id="KW-0472">Membrane</keyword>
<comment type="caution">
    <text evidence="9">Lacks conserved residue(s) required for the propagation of feature annotation.</text>
</comment>
<protein>
    <recommendedName>
        <fullName evidence="9">Lipoprotein signal peptidase</fullName>
        <ecNumber evidence="9">3.4.23.36</ecNumber>
    </recommendedName>
    <alternativeName>
        <fullName evidence="9">Prolipoprotein signal peptidase</fullName>
    </alternativeName>
    <alternativeName>
        <fullName evidence="9">Signal peptidase II</fullName>
        <shortName evidence="9">SPase II</shortName>
    </alternativeName>
</protein>
<dbReference type="GO" id="GO:0004190">
    <property type="term" value="F:aspartic-type endopeptidase activity"/>
    <property type="evidence" value="ECO:0007669"/>
    <property type="project" value="UniProtKB-UniRule"/>
</dbReference>
<feature type="transmembrane region" description="Helical" evidence="9">
    <location>
        <begin position="85"/>
        <end position="102"/>
    </location>
</feature>
<dbReference type="EC" id="3.4.23.36" evidence="9"/>